<comment type="caution">
    <text evidence="2">The sequence shown here is derived from an EMBL/GenBank/DDBJ whole genome shotgun (WGS) entry which is preliminary data.</text>
</comment>
<dbReference type="InterPro" id="IPR050180">
    <property type="entry name" value="RNR_Ribonuclease"/>
</dbReference>
<dbReference type="PANTHER" id="PTHR23355:SF9">
    <property type="entry name" value="DIS3-LIKE EXONUCLEASE 2"/>
    <property type="match status" value="1"/>
</dbReference>
<keyword evidence="3" id="KW-1185">Reference proteome</keyword>
<evidence type="ECO:0000313" key="3">
    <source>
        <dbReference type="Proteomes" id="UP001281761"/>
    </source>
</evidence>
<dbReference type="GO" id="GO:0008859">
    <property type="term" value="F:exoribonuclease II activity"/>
    <property type="evidence" value="ECO:0007669"/>
    <property type="project" value="UniProtKB-EC"/>
</dbReference>
<evidence type="ECO:0000313" key="2">
    <source>
        <dbReference type="EMBL" id="KAK2964330.1"/>
    </source>
</evidence>
<dbReference type="InterPro" id="IPR001900">
    <property type="entry name" value="RNase_II/R"/>
</dbReference>
<dbReference type="Pfam" id="PF00773">
    <property type="entry name" value="RNB"/>
    <property type="match status" value="2"/>
</dbReference>
<gene>
    <name evidence="2" type="ORF">BLNAU_861</name>
</gene>
<dbReference type="SMART" id="SM00955">
    <property type="entry name" value="RNB"/>
    <property type="match status" value="1"/>
</dbReference>
<dbReference type="EMBL" id="JARBJD010000003">
    <property type="protein sequence ID" value="KAK2964330.1"/>
    <property type="molecule type" value="Genomic_DNA"/>
</dbReference>
<dbReference type="SUPFAM" id="SSF50249">
    <property type="entry name" value="Nucleic acid-binding proteins"/>
    <property type="match status" value="1"/>
</dbReference>
<reference evidence="2 3" key="1">
    <citation type="journal article" date="2022" name="bioRxiv">
        <title>Genomics of Preaxostyla Flagellates Illuminates Evolutionary Transitions and the Path Towards Mitochondrial Loss.</title>
        <authorList>
            <person name="Novak L.V.F."/>
            <person name="Treitli S.C."/>
            <person name="Pyrih J."/>
            <person name="Halakuc P."/>
            <person name="Pipaliya S.V."/>
            <person name="Vacek V."/>
            <person name="Brzon O."/>
            <person name="Soukal P."/>
            <person name="Eme L."/>
            <person name="Dacks J.B."/>
            <person name="Karnkowska A."/>
            <person name="Elias M."/>
            <person name="Hampl V."/>
        </authorList>
    </citation>
    <scope>NUCLEOTIDE SEQUENCE [LARGE SCALE GENOMIC DNA]</scope>
    <source>
        <strain evidence="2">NAU3</strain>
        <tissue evidence="2">Gut</tissue>
    </source>
</reference>
<accession>A0ABQ9YKQ0</accession>
<feature type="domain" description="RNB" evidence="1">
    <location>
        <begin position="104"/>
        <end position="375"/>
    </location>
</feature>
<dbReference type="Proteomes" id="UP001281761">
    <property type="component" value="Unassembled WGS sequence"/>
</dbReference>
<sequence>MSDTYTSNTSLHPLDKLRMDSLRKALTHRLYSGVPKEVELMDEIALDCRIAIELTVANRINHIHPWMRSLNSNHCSTVPRTKILAELPPPTFRPQRDSPEYQTRRSFHSHRVYTIDPEESKYLDDAISVGQFTDPIRLPEHLREQLDTFHKIGVHIADVTHFLQANSPLDKLAQHRSTSHYLVGSVITMLPKLLSNSLCSLEPGVDRFSVSVTFVVDGEGEIVEGSSIWVGRSIIQPFYPQNLDHPEFLTSLVSKDPLPGNGCGLESHQLIEEFMLTANRLVYAFVYSVFPNHTVVRTQQHPHLALISQLTSINTQFGLGINFNHSPSSNEQFAQITNSFQEAAATLPVPIREGINCHLQSWMQSANYSPTASPK</sequence>
<dbReference type="InterPro" id="IPR012340">
    <property type="entry name" value="NA-bd_OB-fold"/>
</dbReference>
<name>A0ABQ9YKQ0_9EUKA</name>
<keyword evidence="2" id="KW-0378">Hydrolase</keyword>
<protein>
    <submittedName>
        <fullName evidence="2">Ribonuclease</fullName>
        <ecNumber evidence="2">3.1.13.1</ecNumber>
    </submittedName>
</protein>
<evidence type="ECO:0000259" key="1">
    <source>
        <dbReference type="SMART" id="SM00955"/>
    </source>
</evidence>
<dbReference type="EC" id="3.1.13.1" evidence="2"/>
<proteinExistence type="predicted"/>
<organism evidence="2 3">
    <name type="scientific">Blattamonas nauphoetae</name>
    <dbReference type="NCBI Taxonomy" id="2049346"/>
    <lineage>
        <taxon>Eukaryota</taxon>
        <taxon>Metamonada</taxon>
        <taxon>Preaxostyla</taxon>
        <taxon>Oxymonadida</taxon>
        <taxon>Blattamonas</taxon>
    </lineage>
</organism>
<dbReference type="PANTHER" id="PTHR23355">
    <property type="entry name" value="RIBONUCLEASE"/>
    <property type="match status" value="1"/>
</dbReference>